<dbReference type="NCBIfam" id="TIGR01547">
    <property type="entry name" value="phage_term_2"/>
    <property type="match status" value="1"/>
</dbReference>
<dbReference type="Gene3D" id="3.40.50.300">
    <property type="entry name" value="P-loop containing nucleotide triphosphate hydrolases"/>
    <property type="match status" value="1"/>
</dbReference>
<sequence>MSSISINKKYNILGSDSRYFVVTGGRGSGKSYSLNSFLLLLTYEVGHVILFTRYTLTSAHVSIIPEFIDKIDTANLNNDFYITKDEIVNTKTGSKIIFKGIKTSSGTQTANLKSLAGITTWVLDEAEELTDEDTFDKIDFSIRHNEHQNRVMLVLNPTTKEHFIYKRFFEAKGIEAGSNEIKGDTTYIHTTYLDNKEYLSESFLNQIKYLKENNPIKYKHTILGGWLDKAEGVVFSNWRLGKFEEVNPSVFGQDFGFSIDPTTLVQTSIDKANKRIYIKELVYKAKLTTSEIFTLNERYCDNQLIIADSAEPRLIHELRIRGNNIKETIKGAGSVSAGLALMQDYELIIDNDSTNIVKELNNYTWSDKKSNTPIDAFNHSIDAIRYAIYFQLHKLSKGNTILG</sequence>
<feature type="domain" description="Phage terminase large subunit N-terminal" evidence="1">
    <location>
        <begin position="18"/>
        <end position="224"/>
    </location>
</feature>
<organism evidence="3">
    <name type="scientific">uncultured Caudovirales phage</name>
    <dbReference type="NCBI Taxonomy" id="2100421"/>
    <lineage>
        <taxon>Viruses</taxon>
        <taxon>Duplodnaviria</taxon>
        <taxon>Heunggongvirae</taxon>
        <taxon>Uroviricota</taxon>
        <taxon>Caudoviricetes</taxon>
        <taxon>Peduoviridae</taxon>
        <taxon>Maltschvirus</taxon>
        <taxon>Maltschvirus maltsch</taxon>
    </lineage>
</organism>
<dbReference type="SUPFAM" id="SSF52540">
    <property type="entry name" value="P-loop containing nucleoside triphosphate hydrolases"/>
    <property type="match status" value="1"/>
</dbReference>
<evidence type="ECO:0000313" key="3">
    <source>
        <dbReference type="EMBL" id="CAB4148499.1"/>
    </source>
</evidence>
<evidence type="ECO:0000259" key="1">
    <source>
        <dbReference type="Pfam" id="PF04466"/>
    </source>
</evidence>
<dbReference type="InterPro" id="IPR035413">
    <property type="entry name" value="Terminase_L_C"/>
</dbReference>
<dbReference type="Pfam" id="PF04466">
    <property type="entry name" value="Terminase_3"/>
    <property type="match status" value="1"/>
</dbReference>
<dbReference type="EMBL" id="LR796497">
    <property type="protein sequence ID" value="CAB4148499.1"/>
    <property type="molecule type" value="Genomic_DNA"/>
</dbReference>
<dbReference type="Pfam" id="PF17288">
    <property type="entry name" value="Terminase_3C"/>
    <property type="match status" value="1"/>
</dbReference>
<dbReference type="InterPro" id="IPR006437">
    <property type="entry name" value="Phage_terminase_lsu"/>
</dbReference>
<name>A0A6J5MXR5_9CAUD</name>
<accession>A0A6J5MXR5</accession>
<evidence type="ECO:0000259" key="2">
    <source>
        <dbReference type="Pfam" id="PF17288"/>
    </source>
</evidence>
<dbReference type="Gene3D" id="3.30.420.280">
    <property type="match status" value="1"/>
</dbReference>
<dbReference type="PANTHER" id="PTHR39184">
    <property type="match status" value="1"/>
</dbReference>
<protein>
    <submittedName>
        <fullName evidence="3">XtmB Phage terminase large subunit</fullName>
    </submittedName>
</protein>
<dbReference type="PANTHER" id="PTHR39184:SF1">
    <property type="entry name" value="PBSX PHAGE TERMINASE LARGE SUBUNIT"/>
    <property type="match status" value="1"/>
</dbReference>
<reference evidence="3" key="1">
    <citation type="submission" date="2020-04" db="EMBL/GenBank/DDBJ databases">
        <authorList>
            <person name="Chiriac C."/>
            <person name="Salcher M."/>
            <person name="Ghai R."/>
            <person name="Kavagutti S V."/>
        </authorList>
    </citation>
    <scope>NUCLEOTIDE SEQUENCE</scope>
</reference>
<dbReference type="InterPro" id="IPR027417">
    <property type="entry name" value="P-loop_NTPase"/>
</dbReference>
<feature type="domain" description="Phage terminase large subunit C-terminal" evidence="2">
    <location>
        <begin position="254"/>
        <end position="388"/>
    </location>
</feature>
<dbReference type="InterPro" id="IPR035412">
    <property type="entry name" value="Terminase_L_N"/>
</dbReference>
<dbReference type="InterPro" id="IPR052380">
    <property type="entry name" value="Viral_DNA_packaging_terminase"/>
</dbReference>
<gene>
    <name evidence="3" type="ORF">UFOVP532_12</name>
</gene>
<proteinExistence type="predicted"/>